<accession>A0A2W5TAZ8</accession>
<organism evidence="3 4">
    <name type="scientific">Archangium gephyra</name>
    <dbReference type="NCBI Taxonomy" id="48"/>
    <lineage>
        <taxon>Bacteria</taxon>
        <taxon>Pseudomonadati</taxon>
        <taxon>Myxococcota</taxon>
        <taxon>Myxococcia</taxon>
        <taxon>Myxococcales</taxon>
        <taxon>Cystobacterineae</taxon>
        <taxon>Archangiaceae</taxon>
        <taxon>Archangium</taxon>
    </lineage>
</organism>
<feature type="domain" description="Thiopeptide-type bacteriocin biosynthesis" evidence="2">
    <location>
        <begin position="12"/>
        <end position="164"/>
    </location>
</feature>
<feature type="region of interest" description="Disordered" evidence="1">
    <location>
        <begin position="80"/>
        <end position="110"/>
    </location>
</feature>
<dbReference type="InterPro" id="IPR023809">
    <property type="entry name" value="Thiopep_bacteriocin_synth_dom"/>
</dbReference>
<dbReference type="EMBL" id="QFQP01000011">
    <property type="protein sequence ID" value="PZR12650.1"/>
    <property type="molecule type" value="Genomic_DNA"/>
</dbReference>
<name>A0A2W5TAZ8_9BACT</name>
<comment type="caution">
    <text evidence="3">The sequence shown here is derived from an EMBL/GenBank/DDBJ whole genome shotgun (WGS) entry which is preliminary data.</text>
</comment>
<evidence type="ECO:0000313" key="4">
    <source>
        <dbReference type="Proteomes" id="UP000249061"/>
    </source>
</evidence>
<gene>
    <name evidence="3" type="ORF">DI536_13775</name>
</gene>
<dbReference type="Pfam" id="PF14028">
    <property type="entry name" value="Lant_dehydr_C"/>
    <property type="match status" value="1"/>
</dbReference>
<evidence type="ECO:0000313" key="3">
    <source>
        <dbReference type="EMBL" id="PZR12650.1"/>
    </source>
</evidence>
<dbReference type="AlphaFoldDB" id="A0A2W5TAZ8"/>
<evidence type="ECO:0000256" key="1">
    <source>
        <dbReference type="SAM" id="MobiDB-lite"/>
    </source>
</evidence>
<evidence type="ECO:0000259" key="2">
    <source>
        <dbReference type="Pfam" id="PF14028"/>
    </source>
</evidence>
<feature type="compositionally biased region" description="Pro residues" evidence="1">
    <location>
        <begin position="96"/>
        <end position="106"/>
    </location>
</feature>
<sequence>MRDRARELGCLSIVTEPYFPERYRYQSEEKTDALHALFHHDAMEALTVWLDTGAGLNVLSRTASDLAAAAVTLWSREEGSRALPAAGSRPKAEAPLPYPPTPPPFRGVPDSELHRRLRSFREVIETRARTPAHVERAKQSVLHMMCNRRLGPRPDLEFVARGLAHGLLRRHE</sequence>
<dbReference type="Proteomes" id="UP000249061">
    <property type="component" value="Unassembled WGS sequence"/>
</dbReference>
<reference evidence="3 4" key="1">
    <citation type="submission" date="2017-08" db="EMBL/GenBank/DDBJ databases">
        <title>Infants hospitalized years apart are colonized by the same room-sourced microbial strains.</title>
        <authorList>
            <person name="Brooks B."/>
            <person name="Olm M.R."/>
            <person name="Firek B.A."/>
            <person name="Baker R."/>
            <person name="Thomas B.C."/>
            <person name="Morowitz M.J."/>
            <person name="Banfield J.F."/>
        </authorList>
    </citation>
    <scope>NUCLEOTIDE SEQUENCE [LARGE SCALE GENOMIC DNA]</scope>
    <source>
        <strain evidence="3">S2_003_000_R2_14</strain>
    </source>
</reference>
<proteinExistence type="predicted"/>
<protein>
    <recommendedName>
        <fullName evidence="2">Thiopeptide-type bacteriocin biosynthesis domain-containing protein</fullName>
    </recommendedName>
</protein>